<dbReference type="RefSeq" id="WP_330159056.1">
    <property type="nucleotide sequence ID" value="NZ_JAUUCC010000038.1"/>
</dbReference>
<evidence type="ECO:0000313" key="2">
    <source>
        <dbReference type="Proteomes" id="UP001348641"/>
    </source>
</evidence>
<gene>
    <name evidence="1" type="ORF">Q8A49_15965</name>
</gene>
<organism evidence="1 2">
    <name type="scientific">Nocardiopsis tropica</name>
    <dbReference type="NCBI Taxonomy" id="109330"/>
    <lineage>
        <taxon>Bacteria</taxon>
        <taxon>Bacillati</taxon>
        <taxon>Actinomycetota</taxon>
        <taxon>Actinomycetes</taxon>
        <taxon>Streptosporangiales</taxon>
        <taxon>Nocardiopsidaceae</taxon>
        <taxon>Nocardiopsis</taxon>
    </lineage>
</organism>
<sequence length="141" mass="15742">MTWPRPTREDHDRFCRAEGWRPVRSARGGTGTHHTTYELDLPDGRILRTRVSRPPDRTDYGRSVWAHILRDQLDVDEAAFWACVRDGAAPDRGAPVAPAGALPADLVHLLISKLGLDSAEIAGMSREEAVGRLQRYWMEGG</sequence>
<comment type="caution">
    <text evidence="1">The sequence shown here is derived from an EMBL/GenBank/DDBJ whole genome shotgun (WGS) entry which is preliminary data.</text>
</comment>
<proteinExistence type="predicted"/>
<dbReference type="Proteomes" id="UP001348641">
    <property type="component" value="Unassembled WGS sequence"/>
</dbReference>
<dbReference type="EMBL" id="JAUUCC010000038">
    <property type="protein sequence ID" value="MEE2051999.1"/>
    <property type="molecule type" value="Genomic_DNA"/>
</dbReference>
<reference evidence="1 2" key="1">
    <citation type="submission" date="2023-07" db="EMBL/GenBank/DDBJ databases">
        <authorList>
            <person name="Girao M."/>
            <person name="Carvalho M.F."/>
        </authorList>
    </citation>
    <scope>NUCLEOTIDE SEQUENCE [LARGE SCALE GENOMIC DNA]</scope>
    <source>
        <strain evidence="1 2">66/93</strain>
    </source>
</reference>
<name>A0ABU7KRS1_9ACTN</name>
<protein>
    <submittedName>
        <fullName evidence="1">Cytotoxic translational repressor of toxin-antitoxin stability system</fullName>
    </submittedName>
</protein>
<accession>A0ABU7KRS1</accession>
<evidence type="ECO:0000313" key="1">
    <source>
        <dbReference type="EMBL" id="MEE2051999.1"/>
    </source>
</evidence>